<evidence type="ECO:0000313" key="1">
    <source>
        <dbReference type="EMBL" id="RJT29402.1"/>
    </source>
</evidence>
<dbReference type="Proteomes" id="UP000275530">
    <property type="component" value="Unassembled WGS sequence"/>
</dbReference>
<protein>
    <submittedName>
        <fullName evidence="1">Uncharacterized protein</fullName>
    </submittedName>
</protein>
<evidence type="ECO:0000313" key="2">
    <source>
        <dbReference type="Proteomes" id="UP000275530"/>
    </source>
</evidence>
<sequence>MVLVEILLPLSDNSGTPFPTTLYRDVQERLAEKFGGATAYMRSPANGLWHEGGGGSHHDDVVLFEVMAETLEATYWQTVKGKLAEEFRQNDIVVRATNITRL</sequence>
<accession>A0A6M7TRG2</accession>
<reference evidence="1 2" key="1">
    <citation type="submission" date="2018-09" db="EMBL/GenBank/DDBJ databases">
        <title>Mesorhizobium carmichaelinearum sp. nov. isolated from Carmichaelinea spp. root nodules in New Zealand.</title>
        <authorList>
            <person name="De Meyer S.E."/>
        </authorList>
    </citation>
    <scope>NUCLEOTIDE SEQUENCE [LARGE SCALE GENOMIC DNA]</scope>
    <source>
        <strain evidence="1 2">LMG 28313</strain>
    </source>
</reference>
<dbReference type="EMBL" id="QZXA01000015">
    <property type="protein sequence ID" value="RJT29402.1"/>
    <property type="molecule type" value="Genomic_DNA"/>
</dbReference>
<gene>
    <name evidence="1" type="ORF">D3242_28990</name>
</gene>
<comment type="caution">
    <text evidence="1">The sequence shown here is derived from an EMBL/GenBank/DDBJ whole genome shotgun (WGS) entry which is preliminary data.</text>
</comment>
<dbReference type="AlphaFoldDB" id="A0A6M7TRG2"/>
<keyword evidence="2" id="KW-1185">Reference proteome</keyword>
<organism evidence="1 2">
    <name type="scientific">Mesorhizobium jarvisii</name>
    <dbReference type="NCBI Taxonomy" id="1777867"/>
    <lineage>
        <taxon>Bacteria</taxon>
        <taxon>Pseudomonadati</taxon>
        <taxon>Pseudomonadota</taxon>
        <taxon>Alphaproteobacteria</taxon>
        <taxon>Hyphomicrobiales</taxon>
        <taxon>Phyllobacteriaceae</taxon>
        <taxon>Mesorhizobium</taxon>
    </lineage>
</organism>
<name>A0A6M7TRG2_9HYPH</name>
<dbReference type="RefSeq" id="WP_064982124.1">
    <property type="nucleotide sequence ID" value="NZ_CP033508.1"/>
</dbReference>
<proteinExistence type="predicted"/>